<comment type="similarity">
    <text evidence="1">Belongs to the bacterial solute-binding protein ModA family.</text>
</comment>
<accession>A0ABT5KRQ7</accession>
<dbReference type="InterPro" id="IPR050682">
    <property type="entry name" value="ModA/WtpA"/>
</dbReference>
<protein>
    <submittedName>
        <fullName evidence="5">Molybdate ABC transporter substrate-binding protein</fullName>
    </submittedName>
</protein>
<name>A0ABT5KRQ7_9BURK</name>
<evidence type="ECO:0000313" key="6">
    <source>
        <dbReference type="Proteomes" id="UP001219862"/>
    </source>
</evidence>
<evidence type="ECO:0000256" key="2">
    <source>
        <dbReference type="ARBA" id="ARBA00022723"/>
    </source>
</evidence>
<gene>
    <name evidence="5" type="primary">modA</name>
    <name evidence="5" type="ORF">PRZ01_05055</name>
</gene>
<dbReference type="Proteomes" id="UP001219862">
    <property type="component" value="Unassembled WGS sequence"/>
</dbReference>
<dbReference type="EMBL" id="JAQQXS010000004">
    <property type="protein sequence ID" value="MDC8784551.1"/>
    <property type="molecule type" value="Genomic_DNA"/>
</dbReference>
<evidence type="ECO:0000256" key="4">
    <source>
        <dbReference type="SAM" id="SignalP"/>
    </source>
</evidence>
<keyword evidence="2" id="KW-0479">Metal-binding</keyword>
<dbReference type="Gene3D" id="3.40.190.10">
    <property type="entry name" value="Periplasmic binding protein-like II"/>
    <property type="match status" value="2"/>
</dbReference>
<feature type="signal peptide" evidence="4">
    <location>
        <begin position="1"/>
        <end position="25"/>
    </location>
</feature>
<proteinExistence type="inferred from homology"/>
<feature type="chain" id="PRO_5045250209" evidence="4">
    <location>
        <begin position="26"/>
        <end position="253"/>
    </location>
</feature>
<sequence length="253" mass="26020">MNQKFGLNTLAVWGALALATQPARADEVLVAVAANFAVPLARIAEGFSTATGHTLKISSGSTGKFYSQIAAGAPFQVLIAADDETPAKLIAEGHAVAGSQFTYAIGRLVLWSPQPGLVDAQGLVLASGKFTHLAVANPKLAPYGRAGVEVLKARGLEAAVAPKLVTAESIAQAYQFVASGNAELGFVALSQVAPPGKPVAGSYWLVPQALYGEIRQDAVLLKPGEKQAAAAALLAYLKSAPAKAMIQAYGYGH</sequence>
<dbReference type="InterPro" id="IPR005950">
    <property type="entry name" value="ModA"/>
</dbReference>
<organism evidence="5 6">
    <name type="scientific">Roseateles koreensis</name>
    <dbReference type="NCBI Taxonomy" id="2987526"/>
    <lineage>
        <taxon>Bacteria</taxon>
        <taxon>Pseudomonadati</taxon>
        <taxon>Pseudomonadota</taxon>
        <taxon>Betaproteobacteria</taxon>
        <taxon>Burkholderiales</taxon>
        <taxon>Sphaerotilaceae</taxon>
        <taxon>Roseateles</taxon>
    </lineage>
</organism>
<dbReference type="SUPFAM" id="SSF53850">
    <property type="entry name" value="Periplasmic binding protein-like II"/>
    <property type="match status" value="1"/>
</dbReference>
<evidence type="ECO:0000256" key="3">
    <source>
        <dbReference type="ARBA" id="ARBA00022729"/>
    </source>
</evidence>
<dbReference type="InterPro" id="IPR044084">
    <property type="entry name" value="AvModA-like_subst-bd"/>
</dbReference>
<dbReference type="Pfam" id="PF13531">
    <property type="entry name" value="SBP_bac_11"/>
    <property type="match status" value="1"/>
</dbReference>
<reference evidence="5 6" key="1">
    <citation type="submission" date="2022-10" db="EMBL/GenBank/DDBJ databases">
        <title>paucibacter sp. hw8 Genome sequencing.</title>
        <authorList>
            <person name="Park S."/>
        </authorList>
    </citation>
    <scope>NUCLEOTIDE SEQUENCE [LARGE SCALE GENOMIC DNA]</scope>
    <source>
        <strain evidence="6">hw8</strain>
    </source>
</reference>
<dbReference type="NCBIfam" id="TIGR01256">
    <property type="entry name" value="modA"/>
    <property type="match status" value="1"/>
</dbReference>
<dbReference type="PIRSF" id="PIRSF004846">
    <property type="entry name" value="ModA"/>
    <property type="match status" value="1"/>
</dbReference>
<dbReference type="CDD" id="cd13539">
    <property type="entry name" value="PBP2_AvModA"/>
    <property type="match status" value="1"/>
</dbReference>
<keyword evidence="6" id="KW-1185">Reference proteome</keyword>
<evidence type="ECO:0000256" key="1">
    <source>
        <dbReference type="ARBA" id="ARBA00009175"/>
    </source>
</evidence>
<keyword evidence="3 4" id="KW-0732">Signal</keyword>
<dbReference type="PANTHER" id="PTHR30632:SF14">
    <property type="entry name" value="TUNGSTATE_MOLYBDATE_CHROMATE-BINDING PROTEIN MODA"/>
    <property type="match status" value="1"/>
</dbReference>
<comment type="caution">
    <text evidence="5">The sequence shown here is derived from an EMBL/GenBank/DDBJ whole genome shotgun (WGS) entry which is preliminary data.</text>
</comment>
<dbReference type="RefSeq" id="WP_273595674.1">
    <property type="nucleotide sequence ID" value="NZ_JAQQXS010000004.1"/>
</dbReference>
<dbReference type="PANTHER" id="PTHR30632">
    <property type="entry name" value="MOLYBDATE-BINDING PERIPLASMIC PROTEIN"/>
    <property type="match status" value="1"/>
</dbReference>
<evidence type="ECO:0000313" key="5">
    <source>
        <dbReference type="EMBL" id="MDC8784551.1"/>
    </source>
</evidence>